<evidence type="ECO:0000256" key="5">
    <source>
        <dbReference type="ARBA" id="ARBA00038063"/>
    </source>
</evidence>
<evidence type="ECO:0000256" key="3">
    <source>
        <dbReference type="ARBA" id="ARBA00022801"/>
    </source>
</evidence>
<comment type="function">
    <text evidence="8">Hydrolyzes ribosome-free peptidyl-tRNAs (with 1 or more amino acids incorporated), which drop off the ribosome during protein synthesis, or as a result of ribosome stalling.</text>
</comment>
<dbReference type="HAMAP" id="MF_00083">
    <property type="entry name" value="Pept_tRNA_hydro_bact"/>
    <property type="match status" value="1"/>
</dbReference>
<evidence type="ECO:0000256" key="9">
    <source>
        <dbReference type="RuleBase" id="RU000673"/>
    </source>
</evidence>
<dbReference type="InterPro" id="IPR036416">
    <property type="entry name" value="Pept_tRNA_hydro_sf"/>
</dbReference>
<comment type="subcellular location">
    <subcellularLocation>
        <location evidence="8">Cytoplasm</location>
    </subcellularLocation>
</comment>
<evidence type="ECO:0000313" key="12">
    <source>
        <dbReference type="Proteomes" id="UP000242246"/>
    </source>
</evidence>
<feature type="binding site" evidence="8">
    <location>
        <position position="68"/>
    </location>
    <ligand>
        <name>tRNA</name>
        <dbReference type="ChEBI" id="CHEBI:17843"/>
    </ligand>
</feature>
<evidence type="ECO:0000256" key="4">
    <source>
        <dbReference type="ARBA" id="ARBA00022884"/>
    </source>
</evidence>
<dbReference type="GO" id="GO:0000049">
    <property type="term" value="F:tRNA binding"/>
    <property type="evidence" value="ECO:0007669"/>
    <property type="project" value="UniProtKB-UniRule"/>
</dbReference>
<name>A0A2A5S423_9LACT</name>
<dbReference type="EMBL" id="JXJX01000001">
    <property type="protein sequence ID" value="PCS08190.1"/>
    <property type="molecule type" value="Genomic_DNA"/>
</dbReference>
<gene>
    <name evidence="8" type="primary">pth</name>
    <name evidence="11" type="ORF">RU87_GL000013</name>
</gene>
<dbReference type="CDD" id="cd00462">
    <property type="entry name" value="PTH"/>
    <property type="match status" value="1"/>
</dbReference>
<evidence type="ECO:0000256" key="10">
    <source>
        <dbReference type="RuleBase" id="RU004320"/>
    </source>
</evidence>
<evidence type="ECO:0000256" key="1">
    <source>
        <dbReference type="ARBA" id="ARBA00013260"/>
    </source>
</evidence>
<feature type="active site" description="Proton acceptor" evidence="8">
    <location>
        <position position="20"/>
    </location>
</feature>
<comment type="similarity">
    <text evidence="5 8 10">Belongs to the PTH family.</text>
</comment>
<feature type="binding site" evidence="8">
    <location>
        <position position="66"/>
    </location>
    <ligand>
        <name>tRNA</name>
        <dbReference type="ChEBI" id="CHEBI:17843"/>
    </ligand>
</feature>
<reference evidence="11 12" key="1">
    <citation type="submission" date="2014-12" db="EMBL/GenBank/DDBJ databases">
        <title>Draft genome sequences of 10 type strains of Lactococcus.</title>
        <authorList>
            <person name="Sun Z."/>
            <person name="Zhong Z."/>
            <person name="Liu W."/>
            <person name="Zhang W."/>
            <person name="Zhang H."/>
        </authorList>
    </citation>
    <scope>NUCLEOTIDE SEQUENCE [LARGE SCALE GENOMIC DNA]</scope>
    <source>
        <strain evidence="11 12">DSM 20686</strain>
    </source>
</reference>
<organism evidence="11 12">
    <name type="scientific">Pseudolactococcus plantarum</name>
    <dbReference type="NCBI Taxonomy" id="1365"/>
    <lineage>
        <taxon>Bacteria</taxon>
        <taxon>Bacillati</taxon>
        <taxon>Bacillota</taxon>
        <taxon>Bacilli</taxon>
        <taxon>Lactobacillales</taxon>
        <taxon>Streptococcaceae</taxon>
        <taxon>Pseudolactococcus</taxon>
    </lineage>
</organism>
<dbReference type="OrthoDB" id="9800507at2"/>
<dbReference type="Pfam" id="PF01195">
    <property type="entry name" value="Pept_tRNA_hydro"/>
    <property type="match status" value="1"/>
</dbReference>
<feature type="site" description="Stabilizes the basic form of H active site to accept a proton" evidence="8">
    <location>
        <position position="93"/>
    </location>
</feature>
<evidence type="ECO:0000256" key="6">
    <source>
        <dbReference type="ARBA" id="ARBA00048707"/>
    </source>
</evidence>
<dbReference type="PANTHER" id="PTHR17224:SF1">
    <property type="entry name" value="PEPTIDYL-TRNA HYDROLASE"/>
    <property type="match status" value="1"/>
</dbReference>
<comment type="subunit">
    <text evidence="8">Monomer.</text>
</comment>
<evidence type="ECO:0000256" key="2">
    <source>
        <dbReference type="ARBA" id="ARBA00022555"/>
    </source>
</evidence>
<dbReference type="GO" id="GO:0004045">
    <property type="term" value="F:peptidyl-tRNA hydrolase activity"/>
    <property type="evidence" value="ECO:0007669"/>
    <property type="project" value="UniProtKB-UniRule"/>
</dbReference>
<dbReference type="RefSeq" id="WP_068160034.1">
    <property type="nucleotide sequence ID" value="NZ_JXJX01000001.1"/>
</dbReference>
<dbReference type="InterPro" id="IPR018171">
    <property type="entry name" value="Pept_tRNA_hydro_CS"/>
</dbReference>
<keyword evidence="4 8" id="KW-0694">RNA-binding</keyword>
<feature type="binding site" evidence="8">
    <location>
        <position position="114"/>
    </location>
    <ligand>
        <name>tRNA</name>
        <dbReference type="ChEBI" id="CHEBI:17843"/>
    </ligand>
</feature>
<keyword evidence="12" id="KW-1185">Reference proteome</keyword>
<proteinExistence type="inferred from homology"/>
<protein>
    <recommendedName>
        <fullName evidence="7 8">Peptidyl-tRNA hydrolase</fullName>
        <shortName evidence="8">Pth</shortName>
        <ecNumber evidence="1 8">3.1.1.29</ecNumber>
    </recommendedName>
</protein>
<dbReference type="Gene3D" id="3.40.50.1470">
    <property type="entry name" value="Peptidyl-tRNA hydrolase"/>
    <property type="match status" value="1"/>
</dbReference>
<dbReference type="SUPFAM" id="SSF53178">
    <property type="entry name" value="Peptidyl-tRNA hydrolase-like"/>
    <property type="match status" value="1"/>
</dbReference>
<dbReference type="GO" id="GO:0072344">
    <property type="term" value="P:rescue of stalled ribosome"/>
    <property type="evidence" value="ECO:0007669"/>
    <property type="project" value="UniProtKB-UniRule"/>
</dbReference>
<dbReference type="AlphaFoldDB" id="A0A2A5S423"/>
<evidence type="ECO:0000256" key="7">
    <source>
        <dbReference type="ARBA" id="ARBA00050038"/>
    </source>
</evidence>
<dbReference type="GO" id="GO:0006515">
    <property type="term" value="P:protein quality control for misfolded or incompletely synthesized proteins"/>
    <property type="evidence" value="ECO:0007669"/>
    <property type="project" value="UniProtKB-UniRule"/>
</dbReference>
<keyword evidence="2 8" id="KW-0820">tRNA-binding</keyword>
<comment type="function">
    <text evidence="8">Catalyzes the release of premature peptidyl moieties from peptidyl-tRNA molecules trapped in stalled 50S ribosomal subunits, and thus maintains levels of free tRNAs and 50S ribosomes.</text>
</comment>
<dbReference type="GO" id="GO:0005737">
    <property type="term" value="C:cytoplasm"/>
    <property type="evidence" value="ECO:0007669"/>
    <property type="project" value="UniProtKB-SubCell"/>
</dbReference>
<accession>A0A2A5S423</accession>
<dbReference type="FunFam" id="3.40.50.1470:FF:000001">
    <property type="entry name" value="Peptidyl-tRNA hydrolase"/>
    <property type="match status" value="1"/>
</dbReference>
<dbReference type="STRING" id="1348632.GCA_001591745_00207"/>
<keyword evidence="3 8" id="KW-0378">Hydrolase</keyword>
<comment type="catalytic activity">
    <reaction evidence="6 8 9">
        <text>an N-acyl-L-alpha-aminoacyl-tRNA + H2O = an N-acyl-L-amino acid + a tRNA + H(+)</text>
        <dbReference type="Rhea" id="RHEA:54448"/>
        <dbReference type="Rhea" id="RHEA-COMP:10123"/>
        <dbReference type="Rhea" id="RHEA-COMP:13883"/>
        <dbReference type="ChEBI" id="CHEBI:15377"/>
        <dbReference type="ChEBI" id="CHEBI:15378"/>
        <dbReference type="ChEBI" id="CHEBI:59874"/>
        <dbReference type="ChEBI" id="CHEBI:78442"/>
        <dbReference type="ChEBI" id="CHEBI:138191"/>
        <dbReference type="EC" id="3.1.1.29"/>
    </reaction>
</comment>
<dbReference type="EC" id="3.1.1.29" evidence="1 8"/>
<evidence type="ECO:0000256" key="8">
    <source>
        <dbReference type="HAMAP-Rule" id="MF_00083"/>
    </source>
</evidence>
<dbReference type="NCBIfam" id="TIGR00447">
    <property type="entry name" value="pth"/>
    <property type="match status" value="1"/>
</dbReference>
<dbReference type="PROSITE" id="PS01195">
    <property type="entry name" value="PEPT_TRNA_HYDROL_1"/>
    <property type="match status" value="1"/>
</dbReference>
<sequence>MTKLIVGLGNPGDKYTHTKHNIGFDVLDTIAAQLNVAFKRDKTFMSDVASTFVDGEKIILVKPVTFMNDSGKAVKPILAYNGLVAEDMTVVYDDLDMPVGKLRLRQKGSAGGHNGIKSISQHLNTQQFNRIKIGIGRPKNGMTVVNHVLSRFDKEDNDTAELGIMRATDALQAFIKTNDFNQTGNQFNG</sequence>
<dbReference type="Proteomes" id="UP000242246">
    <property type="component" value="Unassembled WGS sequence"/>
</dbReference>
<evidence type="ECO:0000313" key="11">
    <source>
        <dbReference type="EMBL" id="PCS08190.1"/>
    </source>
</evidence>
<dbReference type="InterPro" id="IPR001328">
    <property type="entry name" value="Pept_tRNA_hydro"/>
</dbReference>
<comment type="caution">
    <text evidence="11">The sequence shown here is derived from an EMBL/GenBank/DDBJ whole genome shotgun (WGS) entry which is preliminary data.</text>
</comment>
<feature type="site" description="Discriminates between blocked and unblocked aminoacyl-tRNA" evidence="8">
    <location>
        <position position="10"/>
    </location>
</feature>
<feature type="binding site" evidence="8">
    <location>
        <position position="15"/>
    </location>
    <ligand>
        <name>tRNA</name>
        <dbReference type="ChEBI" id="CHEBI:17843"/>
    </ligand>
</feature>
<dbReference type="PROSITE" id="PS01196">
    <property type="entry name" value="PEPT_TRNA_HYDROL_2"/>
    <property type="match status" value="1"/>
</dbReference>
<keyword evidence="8" id="KW-0963">Cytoplasm</keyword>
<dbReference type="PANTHER" id="PTHR17224">
    <property type="entry name" value="PEPTIDYL-TRNA HYDROLASE"/>
    <property type="match status" value="1"/>
</dbReference>